<organism evidence="3 4">
    <name type="scientific">Tegillarca granosa</name>
    <name type="common">Malaysian cockle</name>
    <name type="synonym">Anadara granosa</name>
    <dbReference type="NCBI Taxonomy" id="220873"/>
    <lineage>
        <taxon>Eukaryota</taxon>
        <taxon>Metazoa</taxon>
        <taxon>Spiralia</taxon>
        <taxon>Lophotrochozoa</taxon>
        <taxon>Mollusca</taxon>
        <taxon>Bivalvia</taxon>
        <taxon>Autobranchia</taxon>
        <taxon>Pteriomorphia</taxon>
        <taxon>Arcoida</taxon>
        <taxon>Arcoidea</taxon>
        <taxon>Arcidae</taxon>
        <taxon>Tegillarca</taxon>
    </lineage>
</organism>
<feature type="compositionally biased region" description="Basic and acidic residues" evidence="2">
    <location>
        <begin position="1"/>
        <end position="10"/>
    </location>
</feature>
<evidence type="ECO:0000256" key="2">
    <source>
        <dbReference type="SAM" id="MobiDB-lite"/>
    </source>
</evidence>
<evidence type="ECO:0000313" key="3">
    <source>
        <dbReference type="EMBL" id="KAJ8301889.1"/>
    </source>
</evidence>
<proteinExistence type="inferred from homology"/>
<comment type="caution">
    <text evidence="3">The sequence shown here is derived from an EMBL/GenBank/DDBJ whole genome shotgun (WGS) entry which is preliminary data.</text>
</comment>
<dbReference type="EMBL" id="JARBDR010000918">
    <property type="protein sequence ID" value="KAJ8301889.1"/>
    <property type="molecule type" value="Genomic_DNA"/>
</dbReference>
<dbReference type="Gene3D" id="3.30.1140.40">
    <property type="entry name" value="Tctex-1"/>
    <property type="match status" value="1"/>
</dbReference>
<sequence length="208" mass="23600">MSTKSSDKKSSVSIVESTDGQQDTFATQLFRKASRSKSESESIPSKQQLARRRSTFKGLATTIKSIVNMKFLVSGSYSLNLTQPTKPFVKMENTYRMDPDSSKAINSDQLYRVISETLEKRLKNEKYDAKSCGSLTCDLSTLIKQKVKRIEKPRYKYVCQVIAGQRCNQGMQVGSRCVWKPDTDTFQQVAYSNNDLFVVVTVFAVYFE</sequence>
<feature type="region of interest" description="Disordered" evidence="2">
    <location>
        <begin position="1"/>
        <end position="51"/>
    </location>
</feature>
<comment type="similarity">
    <text evidence="1">Belongs to the dynein light chain Tctex-type family.</text>
</comment>
<dbReference type="PANTHER" id="PTHR21255:SF65">
    <property type="entry name" value="TCTEX1 DOMAIN-CONTAINING PROTEIN 2"/>
    <property type="match status" value="1"/>
</dbReference>
<protein>
    <submittedName>
        <fullName evidence="3">Uncharacterized protein</fullName>
    </submittedName>
</protein>
<gene>
    <name evidence="3" type="ORF">KUTeg_020876</name>
</gene>
<reference evidence="3 4" key="1">
    <citation type="submission" date="2022-12" db="EMBL/GenBank/DDBJ databases">
        <title>Chromosome-level genome of Tegillarca granosa.</title>
        <authorList>
            <person name="Kim J."/>
        </authorList>
    </citation>
    <scope>NUCLEOTIDE SEQUENCE [LARGE SCALE GENOMIC DNA]</scope>
    <source>
        <strain evidence="3">Teg-2019</strain>
        <tissue evidence="3">Adductor muscle</tissue>
    </source>
</reference>
<evidence type="ECO:0000256" key="1">
    <source>
        <dbReference type="ARBA" id="ARBA00005361"/>
    </source>
</evidence>
<dbReference type="Proteomes" id="UP001217089">
    <property type="component" value="Unassembled WGS sequence"/>
</dbReference>
<keyword evidence="4" id="KW-1185">Reference proteome</keyword>
<accession>A0ABQ9EBM0</accession>
<name>A0ABQ9EBM0_TEGGR</name>
<dbReference type="InterPro" id="IPR038586">
    <property type="entry name" value="Tctex-1-like_sf"/>
</dbReference>
<dbReference type="InterPro" id="IPR005334">
    <property type="entry name" value="Tctex-1-like"/>
</dbReference>
<feature type="compositionally biased region" description="Polar residues" evidence="2">
    <location>
        <begin position="14"/>
        <end position="27"/>
    </location>
</feature>
<dbReference type="PANTHER" id="PTHR21255">
    <property type="entry name" value="T-COMPLEX-ASSOCIATED-TESTIS-EXPRESSED 1/ DYNEIN LIGHT CHAIN"/>
    <property type="match status" value="1"/>
</dbReference>
<dbReference type="Pfam" id="PF03645">
    <property type="entry name" value="Tctex-1"/>
    <property type="match status" value="1"/>
</dbReference>
<dbReference type="CDD" id="cd21451">
    <property type="entry name" value="DLC-like_TCTEX1D"/>
    <property type="match status" value="1"/>
</dbReference>
<evidence type="ECO:0000313" key="4">
    <source>
        <dbReference type="Proteomes" id="UP001217089"/>
    </source>
</evidence>